<gene>
    <name evidence="8" type="ORF">RUM43_014289</name>
</gene>
<proteinExistence type="inferred from homology"/>
<evidence type="ECO:0000256" key="4">
    <source>
        <dbReference type="ARBA" id="ARBA00023128"/>
    </source>
</evidence>
<evidence type="ECO:0000256" key="5">
    <source>
        <dbReference type="ARBA" id="ARBA00023274"/>
    </source>
</evidence>
<sequence length="198" mass="23151">MKGSLNVFEILRHSSTKSNLKSVKKPTTNGVTKPFVVNRNPRNLELLRLEKKPTGYGVDNKDVEFWNRLELFTSPFHVTARLVHNTQNIVVEASTKEWAIRQFLYSGRDKQAYVILARVFAERCLESGYQFFKCEKPDDKNTNVGSLDLTLVSNPYFTFLAAFLETLEEEGIVLEEYPYFNIHDIWRRKREKKPWTVL</sequence>
<accession>A0AAN8PR24</accession>
<name>A0AAN8PR24_POLSC</name>
<comment type="subcellular location">
    <subcellularLocation>
        <location evidence="1">Mitochondrion</location>
    </subcellularLocation>
</comment>
<dbReference type="GO" id="GO:0005840">
    <property type="term" value="C:ribosome"/>
    <property type="evidence" value="ECO:0007669"/>
    <property type="project" value="UniProtKB-KW"/>
</dbReference>
<dbReference type="SUPFAM" id="SSF53137">
    <property type="entry name" value="Translational machinery components"/>
    <property type="match status" value="1"/>
</dbReference>
<dbReference type="GO" id="GO:0008097">
    <property type="term" value="F:5S rRNA binding"/>
    <property type="evidence" value="ECO:0007669"/>
    <property type="project" value="TreeGrafter"/>
</dbReference>
<comment type="caution">
    <text evidence="8">The sequence shown here is derived from an EMBL/GenBank/DDBJ whole genome shotgun (WGS) entry which is preliminary data.</text>
</comment>
<dbReference type="GO" id="GO:0006412">
    <property type="term" value="P:translation"/>
    <property type="evidence" value="ECO:0007669"/>
    <property type="project" value="InterPro"/>
</dbReference>
<dbReference type="PANTHER" id="PTHR12899">
    <property type="entry name" value="39S RIBOSOMAL PROTEIN L18, MITOCHONDRIAL"/>
    <property type="match status" value="1"/>
</dbReference>
<dbReference type="GO" id="GO:1990904">
    <property type="term" value="C:ribonucleoprotein complex"/>
    <property type="evidence" value="ECO:0007669"/>
    <property type="project" value="UniProtKB-KW"/>
</dbReference>
<dbReference type="InterPro" id="IPR036967">
    <property type="entry name" value="Ribosomal_uS11_sf"/>
</dbReference>
<evidence type="ECO:0000256" key="1">
    <source>
        <dbReference type="ARBA" id="ARBA00004173"/>
    </source>
</evidence>
<dbReference type="GO" id="GO:0003735">
    <property type="term" value="F:structural constituent of ribosome"/>
    <property type="evidence" value="ECO:0007669"/>
    <property type="project" value="InterPro"/>
</dbReference>
<dbReference type="AlphaFoldDB" id="A0AAN8PR24"/>
<comment type="similarity">
    <text evidence="2">Belongs to the universal ribosomal protein uL18 family.</text>
</comment>
<dbReference type="PANTHER" id="PTHR12899:SF3">
    <property type="entry name" value="LARGE RIBOSOMAL SUBUNIT PROTEIN UL18M"/>
    <property type="match status" value="1"/>
</dbReference>
<evidence type="ECO:0000256" key="3">
    <source>
        <dbReference type="ARBA" id="ARBA00022980"/>
    </source>
</evidence>
<evidence type="ECO:0000313" key="9">
    <source>
        <dbReference type="Proteomes" id="UP001372834"/>
    </source>
</evidence>
<organism evidence="8 9">
    <name type="scientific">Polyplax serrata</name>
    <name type="common">Common mouse louse</name>
    <dbReference type="NCBI Taxonomy" id="468196"/>
    <lineage>
        <taxon>Eukaryota</taxon>
        <taxon>Metazoa</taxon>
        <taxon>Ecdysozoa</taxon>
        <taxon>Arthropoda</taxon>
        <taxon>Hexapoda</taxon>
        <taxon>Insecta</taxon>
        <taxon>Pterygota</taxon>
        <taxon>Neoptera</taxon>
        <taxon>Paraneoptera</taxon>
        <taxon>Psocodea</taxon>
        <taxon>Troctomorpha</taxon>
        <taxon>Phthiraptera</taxon>
        <taxon>Anoplura</taxon>
        <taxon>Polyplacidae</taxon>
        <taxon>Polyplax</taxon>
    </lineage>
</organism>
<evidence type="ECO:0000313" key="8">
    <source>
        <dbReference type="EMBL" id="KAK6631193.1"/>
    </source>
</evidence>
<keyword evidence="5" id="KW-0687">Ribonucleoprotein</keyword>
<protein>
    <recommendedName>
        <fullName evidence="6">Large ribosomal subunit protein uL18m</fullName>
    </recommendedName>
    <alternativeName>
        <fullName evidence="7">39S ribosomal protein L18, mitochondrial</fullName>
    </alternativeName>
</protein>
<dbReference type="InterPro" id="IPR057268">
    <property type="entry name" value="Ribosomal_L18"/>
</dbReference>
<dbReference type="Proteomes" id="UP001372834">
    <property type="component" value="Unassembled WGS sequence"/>
</dbReference>
<dbReference type="InterPro" id="IPR005484">
    <property type="entry name" value="Ribosomal_uL18_bac/plant/anim"/>
</dbReference>
<evidence type="ECO:0000256" key="6">
    <source>
        <dbReference type="ARBA" id="ARBA00069051"/>
    </source>
</evidence>
<evidence type="ECO:0000256" key="2">
    <source>
        <dbReference type="ARBA" id="ARBA00007116"/>
    </source>
</evidence>
<dbReference type="CDD" id="cd00432">
    <property type="entry name" value="Ribosomal_L18_L5e"/>
    <property type="match status" value="1"/>
</dbReference>
<keyword evidence="3" id="KW-0689">Ribosomal protein</keyword>
<evidence type="ECO:0000256" key="7">
    <source>
        <dbReference type="ARBA" id="ARBA00082661"/>
    </source>
</evidence>
<keyword evidence="4" id="KW-0496">Mitochondrion</keyword>
<dbReference type="EMBL" id="JAWJWE010000009">
    <property type="protein sequence ID" value="KAK6631193.1"/>
    <property type="molecule type" value="Genomic_DNA"/>
</dbReference>
<dbReference type="Gene3D" id="3.30.420.80">
    <property type="entry name" value="Ribosomal protein S11"/>
    <property type="match status" value="1"/>
</dbReference>
<reference evidence="8 9" key="1">
    <citation type="submission" date="2023-10" db="EMBL/GenBank/DDBJ databases">
        <title>Genomes of two closely related lineages of the louse Polyplax serrata with different host specificities.</title>
        <authorList>
            <person name="Martinu J."/>
            <person name="Tarabai H."/>
            <person name="Stefka J."/>
            <person name="Hypsa V."/>
        </authorList>
    </citation>
    <scope>NUCLEOTIDE SEQUENCE [LARGE SCALE GENOMIC DNA]</scope>
    <source>
        <strain evidence="8">HR10_N</strain>
    </source>
</reference>
<dbReference type="FunFam" id="3.30.420.80:FF:000005">
    <property type="entry name" value="39S ribosomal protein L18, mitochondrial"/>
    <property type="match status" value="1"/>
</dbReference>
<dbReference type="GO" id="GO:0005743">
    <property type="term" value="C:mitochondrial inner membrane"/>
    <property type="evidence" value="ECO:0007669"/>
    <property type="project" value="UniProtKB-ARBA"/>
</dbReference>